<keyword evidence="11" id="KW-1185">Reference proteome</keyword>
<evidence type="ECO:0000256" key="3">
    <source>
        <dbReference type="ARBA" id="ARBA00022833"/>
    </source>
</evidence>
<evidence type="ECO:0000313" key="11">
    <source>
        <dbReference type="Proteomes" id="UP000016935"/>
    </source>
</evidence>
<comment type="subcellular location">
    <subcellularLocation>
        <location evidence="1">Nucleus</location>
    </subcellularLocation>
</comment>
<name>R0K005_EXST2</name>
<evidence type="ECO:0000256" key="6">
    <source>
        <dbReference type="ARBA" id="ARBA00023163"/>
    </source>
</evidence>
<organism evidence="10 11">
    <name type="scientific">Exserohilum turcicum (strain 28A)</name>
    <name type="common">Northern leaf blight fungus</name>
    <name type="synonym">Setosphaeria turcica</name>
    <dbReference type="NCBI Taxonomy" id="671987"/>
    <lineage>
        <taxon>Eukaryota</taxon>
        <taxon>Fungi</taxon>
        <taxon>Dikarya</taxon>
        <taxon>Ascomycota</taxon>
        <taxon>Pezizomycotina</taxon>
        <taxon>Dothideomycetes</taxon>
        <taxon>Pleosporomycetidae</taxon>
        <taxon>Pleosporales</taxon>
        <taxon>Pleosporineae</taxon>
        <taxon>Pleosporaceae</taxon>
        <taxon>Exserohilum</taxon>
    </lineage>
</organism>
<dbReference type="InterPro" id="IPR001138">
    <property type="entry name" value="Zn2Cys6_DnaBD"/>
</dbReference>
<dbReference type="GO" id="GO:0006351">
    <property type="term" value="P:DNA-templated transcription"/>
    <property type="evidence" value="ECO:0007669"/>
    <property type="project" value="InterPro"/>
</dbReference>
<keyword evidence="6" id="KW-0804">Transcription</keyword>
<dbReference type="Pfam" id="PF04082">
    <property type="entry name" value="Fungal_trans"/>
    <property type="match status" value="1"/>
</dbReference>
<dbReference type="eggNOG" id="ENOG502SHD0">
    <property type="taxonomic scope" value="Eukaryota"/>
</dbReference>
<dbReference type="GeneID" id="19402624"/>
<dbReference type="OrthoDB" id="2399539at2759"/>
<protein>
    <recommendedName>
        <fullName evidence="9">Zn(2)-C6 fungal-type domain-containing protein</fullName>
    </recommendedName>
</protein>
<keyword evidence="7" id="KW-0539">Nucleus</keyword>
<feature type="domain" description="Zn(2)-C6 fungal-type" evidence="9">
    <location>
        <begin position="11"/>
        <end position="41"/>
    </location>
</feature>
<keyword evidence="5" id="KW-0238">DNA-binding</keyword>
<dbReference type="AlphaFoldDB" id="R0K005"/>
<accession>R0K005</accession>
<dbReference type="RefSeq" id="XP_008030019.1">
    <property type="nucleotide sequence ID" value="XM_008031828.1"/>
</dbReference>
<dbReference type="GO" id="GO:0045944">
    <property type="term" value="P:positive regulation of transcription by RNA polymerase II"/>
    <property type="evidence" value="ECO:0007669"/>
    <property type="project" value="TreeGrafter"/>
</dbReference>
<sequence>MSKEGDHQLPACQKCRLRKVKCDKQAPKCSNCTKANVACIVVDPATGEQYARDYIRHLEEKERCLRLGLGDVDDRGAPSTSALTETSDAVDAPSTGPSTVTSLGAQNGFVGHGSGLGFLQNILSDTKWQPHRGQILEQLARRPRIARHQAVPNALPPLAQAQQLLDNYFARFHVHHAFLLRSEMLDIISRVYSMSPSAGVCAQDFFRLFMVFAISDTTRHRASQGADVNANHPYGYYLAAENYLANTPLIKDPDAIQNLLLVARFGMYHHIGASIWEISRLCMRQCIEWGLHLGAQKGLNPLKEQHQRRIFWECYVHDRYSSGILGRPFAILESEITMPLPIDAGDETIITSGAAGLENVPITTNTHPSELSVNLFCIKLRRISSRIHSAFYNGRKPASYSTLDGSRTPDFRSIGNVYSSFSQFHGELDALRMSAPVFSAPSCLYERSEWHDFMYEKDRLLLARGAMHNIPARQFSGASILNEIPRACYQSATRVIELYADLQNKKAITWTRSYFQVIFTAGLTIIYCAILDVLNEQRGYPGMDMKTLHALDTCSSLLDYFKEKMPDAASFSTVFSVIKADCVKDCFAPLPWAPSMSSYFAPNNRQQPPDDTLEPQLDQRYPSIVDSPQHSVDATRGRYLLPTDQQLQRINRHHPSPYDSTGIPSAQPPQDFGISLADNIMNQLESGLGEYAWGSLDTEINLWNMFEND</sequence>
<dbReference type="HOGENOM" id="CLU_015464_0_0_1"/>
<dbReference type="CDD" id="cd00067">
    <property type="entry name" value="GAL4"/>
    <property type="match status" value="1"/>
</dbReference>
<evidence type="ECO:0000256" key="8">
    <source>
        <dbReference type="SAM" id="MobiDB-lite"/>
    </source>
</evidence>
<dbReference type="Pfam" id="PF00172">
    <property type="entry name" value="Zn_clus"/>
    <property type="match status" value="1"/>
</dbReference>
<dbReference type="Gene3D" id="4.10.240.10">
    <property type="entry name" value="Zn(2)-C6 fungal-type DNA-binding domain"/>
    <property type="match status" value="1"/>
</dbReference>
<evidence type="ECO:0000259" key="9">
    <source>
        <dbReference type="PROSITE" id="PS50048"/>
    </source>
</evidence>
<dbReference type="Proteomes" id="UP000016935">
    <property type="component" value="Unassembled WGS sequence"/>
</dbReference>
<dbReference type="GO" id="GO:0005634">
    <property type="term" value="C:nucleus"/>
    <property type="evidence" value="ECO:0007669"/>
    <property type="project" value="UniProtKB-SubCell"/>
</dbReference>
<dbReference type="SMART" id="SM00066">
    <property type="entry name" value="GAL4"/>
    <property type="match status" value="1"/>
</dbReference>
<dbReference type="InterPro" id="IPR036864">
    <property type="entry name" value="Zn2-C6_fun-type_DNA-bd_sf"/>
</dbReference>
<evidence type="ECO:0000313" key="10">
    <source>
        <dbReference type="EMBL" id="EOA81787.1"/>
    </source>
</evidence>
<keyword evidence="4" id="KW-0805">Transcription regulation</keyword>
<dbReference type="EMBL" id="KB908855">
    <property type="protein sequence ID" value="EOA81787.1"/>
    <property type="molecule type" value="Genomic_DNA"/>
</dbReference>
<dbReference type="SMART" id="SM00906">
    <property type="entry name" value="Fungal_trans"/>
    <property type="match status" value="1"/>
</dbReference>
<reference evidence="10 11" key="1">
    <citation type="journal article" date="2012" name="PLoS Pathog.">
        <title>Diverse lifestyles and strategies of plant pathogenesis encoded in the genomes of eighteen Dothideomycetes fungi.</title>
        <authorList>
            <person name="Ohm R.A."/>
            <person name="Feau N."/>
            <person name="Henrissat B."/>
            <person name="Schoch C.L."/>
            <person name="Horwitz B.A."/>
            <person name="Barry K.W."/>
            <person name="Condon B.J."/>
            <person name="Copeland A.C."/>
            <person name="Dhillon B."/>
            <person name="Glaser F."/>
            <person name="Hesse C.N."/>
            <person name="Kosti I."/>
            <person name="LaButti K."/>
            <person name="Lindquist E.A."/>
            <person name="Lucas S."/>
            <person name="Salamov A.A."/>
            <person name="Bradshaw R.E."/>
            <person name="Ciuffetti L."/>
            <person name="Hamelin R.C."/>
            <person name="Kema G.H.J."/>
            <person name="Lawrence C."/>
            <person name="Scott J.A."/>
            <person name="Spatafora J.W."/>
            <person name="Turgeon B.G."/>
            <person name="de Wit P.J.G.M."/>
            <person name="Zhong S."/>
            <person name="Goodwin S.B."/>
            <person name="Grigoriev I.V."/>
        </authorList>
    </citation>
    <scope>NUCLEOTIDE SEQUENCE [LARGE SCALE GENOMIC DNA]</scope>
    <source>
        <strain evidence="11">28A</strain>
    </source>
</reference>
<evidence type="ECO:0000256" key="2">
    <source>
        <dbReference type="ARBA" id="ARBA00022723"/>
    </source>
</evidence>
<reference evidence="10 11" key="2">
    <citation type="journal article" date="2013" name="PLoS Genet.">
        <title>Comparative genome structure, secondary metabolite, and effector coding capacity across Cochliobolus pathogens.</title>
        <authorList>
            <person name="Condon B.J."/>
            <person name="Leng Y."/>
            <person name="Wu D."/>
            <person name="Bushley K.E."/>
            <person name="Ohm R.A."/>
            <person name="Otillar R."/>
            <person name="Martin J."/>
            <person name="Schackwitz W."/>
            <person name="Grimwood J."/>
            <person name="MohdZainudin N."/>
            <person name="Xue C."/>
            <person name="Wang R."/>
            <person name="Manning V.A."/>
            <person name="Dhillon B."/>
            <person name="Tu Z.J."/>
            <person name="Steffenson B.J."/>
            <person name="Salamov A."/>
            <person name="Sun H."/>
            <person name="Lowry S."/>
            <person name="LaButti K."/>
            <person name="Han J."/>
            <person name="Copeland A."/>
            <person name="Lindquist E."/>
            <person name="Barry K."/>
            <person name="Schmutz J."/>
            <person name="Baker S.E."/>
            <person name="Ciuffetti L.M."/>
            <person name="Grigoriev I.V."/>
            <person name="Zhong S."/>
            <person name="Turgeon B.G."/>
        </authorList>
    </citation>
    <scope>NUCLEOTIDE SEQUENCE [LARGE SCALE GENOMIC DNA]</scope>
    <source>
        <strain evidence="11">28A</strain>
    </source>
</reference>
<dbReference type="CDD" id="cd12148">
    <property type="entry name" value="fungal_TF_MHR"/>
    <property type="match status" value="1"/>
</dbReference>
<dbReference type="InterPro" id="IPR052202">
    <property type="entry name" value="Yeast_MetPath_Reg"/>
</dbReference>
<keyword evidence="3" id="KW-0862">Zinc</keyword>
<dbReference type="GO" id="GO:0000981">
    <property type="term" value="F:DNA-binding transcription factor activity, RNA polymerase II-specific"/>
    <property type="evidence" value="ECO:0007669"/>
    <property type="project" value="InterPro"/>
</dbReference>
<gene>
    <name evidence="10" type="ORF">SETTUDRAFT_23043</name>
</gene>
<dbReference type="GO" id="GO:0043565">
    <property type="term" value="F:sequence-specific DNA binding"/>
    <property type="evidence" value="ECO:0007669"/>
    <property type="project" value="TreeGrafter"/>
</dbReference>
<evidence type="ECO:0000256" key="4">
    <source>
        <dbReference type="ARBA" id="ARBA00023015"/>
    </source>
</evidence>
<dbReference type="PANTHER" id="PTHR47782:SF12">
    <property type="entry name" value="ZN(II)2CYS6 TRANSCRIPTION FACTOR (EUROFUNG)"/>
    <property type="match status" value="1"/>
</dbReference>
<dbReference type="PANTHER" id="PTHR47782">
    <property type="entry name" value="ZN(II)2CYS6 TRANSCRIPTION FACTOR (EUROFUNG)-RELATED"/>
    <property type="match status" value="1"/>
</dbReference>
<feature type="region of interest" description="Disordered" evidence="8">
    <location>
        <begin position="75"/>
        <end position="98"/>
    </location>
</feature>
<dbReference type="PROSITE" id="PS50048">
    <property type="entry name" value="ZN2_CY6_FUNGAL_2"/>
    <property type="match status" value="1"/>
</dbReference>
<evidence type="ECO:0000256" key="1">
    <source>
        <dbReference type="ARBA" id="ARBA00004123"/>
    </source>
</evidence>
<dbReference type="InterPro" id="IPR007219">
    <property type="entry name" value="XnlR_reg_dom"/>
</dbReference>
<feature type="compositionally biased region" description="Polar residues" evidence="8">
    <location>
        <begin position="78"/>
        <end position="87"/>
    </location>
</feature>
<evidence type="ECO:0000256" key="7">
    <source>
        <dbReference type="ARBA" id="ARBA00023242"/>
    </source>
</evidence>
<evidence type="ECO:0000256" key="5">
    <source>
        <dbReference type="ARBA" id="ARBA00023125"/>
    </source>
</evidence>
<dbReference type="STRING" id="671987.R0K005"/>
<keyword evidence="2" id="KW-0479">Metal-binding</keyword>
<dbReference type="GO" id="GO:0008270">
    <property type="term" value="F:zinc ion binding"/>
    <property type="evidence" value="ECO:0007669"/>
    <property type="project" value="InterPro"/>
</dbReference>
<dbReference type="PROSITE" id="PS00463">
    <property type="entry name" value="ZN2_CY6_FUNGAL_1"/>
    <property type="match status" value="1"/>
</dbReference>
<proteinExistence type="predicted"/>
<dbReference type="SUPFAM" id="SSF57701">
    <property type="entry name" value="Zn2/Cys6 DNA-binding domain"/>
    <property type="match status" value="1"/>
</dbReference>